<proteinExistence type="predicted"/>
<dbReference type="InterPro" id="IPR011059">
    <property type="entry name" value="Metal-dep_hydrolase_composite"/>
</dbReference>
<comment type="caution">
    <text evidence="2">The sequence shown here is derived from an EMBL/GenBank/DDBJ whole genome shotgun (WGS) entry which is preliminary data.</text>
</comment>
<organism evidence="2 3">
    <name type="scientific">Novosphingobium cyanobacteriorum</name>
    <dbReference type="NCBI Taxonomy" id="3024215"/>
    <lineage>
        <taxon>Bacteria</taxon>
        <taxon>Pseudomonadati</taxon>
        <taxon>Pseudomonadota</taxon>
        <taxon>Alphaproteobacteria</taxon>
        <taxon>Sphingomonadales</taxon>
        <taxon>Sphingomonadaceae</taxon>
        <taxon>Novosphingobium</taxon>
    </lineage>
</organism>
<dbReference type="InterPro" id="IPR050378">
    <property type="entry name" value="Metallo-dep_Hydrolases_sf"/>
</dbReference>
<dbReference type="PANTHER" id="PTHR11647:SF1">
    <property type="entry name" value="COLLAPSIN RESPONSE MEDIATOR PROTEIN"/>
    <property type="match status" value="1"/>
</dbReference>
<dbReference type="Proteomes" id="UP001222770">
    <property type="component" value="Unassembled WGS sequence"/>
</dbReference>
<sequence length="589" mass="65140">MAEFDLIITGGTIIDGTRFPRYVGDVAVRDGKIAEIGGKIDAKRGARTIDATGRIVAPGVIDPHTHYDAQIFWDPYCADSSWHGNTTFVVGNCGFGFMPCRPEDRERYMLMMENTEQVPLAAMKQALPWTWESFPEWMATLRSLAKGVNIAAYMPLNSLMIYVMGIEAAKSRGATHEERLEMRRLLNEAMDAGAIGFGFSFLNDQNSHKDIDGSPMPSDSMRIEDAYYLAEVLRERGEGVIQCLCELPPGRVSNRFAVEEMARISGRPVLLNIITALDGMPDYHRSLLDWLDEMETKGLNVYGQAFVNRSWNQLRAIEYDVWQGTSPSFLEFNLARTAEGKAAIAADPAFVARAVEEYDPAMWSGAGGPIETFKLVDAQGAVGYSKYNGKLLGEIAAAEGKHAIEVFFAIIAESGCYADFRTTLATSEDPDKACEILQHKRVVSGTSDGGAHVKFHCGGQYATDNIMWLARDEKRISLEDLHYSLSYLPARLYSFANRGALLEGYAADLYIYDFATIGYDREQYVTANILPEGDWRRVCPAQGIEWVIVNGEPILHNGEITGATPGAMLGVRGAQFDRDCLADLRIAAE</sequence>
<dbReference type="SUPFAM" id="SSF51338">
    <property type="entry name" value="Composite domain of metallo-dependent hydrolases"/>
    <property type="match status" value="1"/>
</dbReference>
<dbReference type="Gene3D" id="3.20.20.140">
    <property type="entry name" value="Metal-dependent hydrolases"/>
    <property type="match status" value="2"/>
</dbReference>
<reference evidence="2 3" key="1">
    <citation type="submission" date="2023-03" db="EMBL/GenBank/DDBJ databases">
        <title>Novosphingobium cyanobacteriorum sp. nov., isolated from a eutrophic reservoir during the Microcystis bloom period.</title>
        <authorList>
            <person name="Kang M."/>
            <person name="Le V."/>
            <person name="Ko S.-R."/>
            <person name="Lee S.-A."/>
            <person name="Ahn C.-Y."/>
        </authorList>
    </citation>
    <scope>NUCLEOTIDE SEQUENCE [LARGE SCALE GENOMIC DNA]</scope>
    <source>
        <strain evidence="2 3">HBC54</strain>
    </source>
</reference>
<dbReference type="SUPFAM" id="SSF51556">
    <property type="entry name" value="Metallo-dependent hydrolases"/>
    <property type="match status" value="1"/>
</dbReference>
<accession>A0ABT6CE69</accession>
<dbReference type="InterPro" id="IPR032466">
    <property type="entry name" value="Metal_Hydrolase"/>
</dbReference>
<evidence type="ECO:0000313" key="3">
    <source>
        <dbReference type="Proteomes" id="UP001222770"/>
    </source>
</evidence>
<dbReference type="PANTHER" id="PTHR11647">
    <property type="entry name" value="HYDRANTOINASE/DIHYDROPYRIMIDINASE FAMILY MEMBER"/>
    <property type="match status" value="1"/>
</dbReference>
<name>A0ABT6CE69_9SPHN</name>
<dbReference type="InterPro" id="IPR013108">
    <property type="entry name" value="Amidohydro_3"/>
</dbReference>
<dbReference type="EMBL" id="JAROCY010000002">
    <property type="protein sequence ID" value="MDF8332214.1"/>
    <property type="molecule type" value="Genomic_DNA"/>
</dbReference>
<keyword evidence="3" id="KW-1185">Reference proteome</keyword>
<dbReference type="Gene3D" id="2.30.40.10">
    <property type="entry name" value="Urease, subunit C, domain 1"/>
    <property type="match status" value="1"/>
</dbReference>
<dbReference type="Pfam" id="PF07969">
    <property type="entry name" value="Amidohydro_3"/>
    <property type="match status" value="1"/>
</dbReference>
<evidence type="ECO:0000259" key="1">
    <source>
        <dbReference type="Pfam" id="PF07969"/>
    </source>
</evidence>
<gene>
    <name evidence="2" type="ORF">POM99_03295</name>
</gene>
<protein>
    <submittedName>
        <fullName evidence="2">Amidohydrolase family protein</fullName>
    </submittedName>
</protein>
<dbReference type="RefSeq" id="WP_277275371.1">
    <property type="nucleotide sequence ID" value="NZ_JAROCY010000002.1"/>
</dbReference>
<feature type="domain" description="Amidohydrolase 3" evidence="1">
    <location>
        <begin position="47"/>
        <end position="199"/>
    </location>
</feature>
<evidence type="ECO:0000313" key="2">
    <source>
        <dbReference type="EMBL" id="MDF8332214.1"/>
    </source>
</evidence>